<dbReference type="InterPro" id="IPR003593">
    <property type="entry name" value="AAA+_ATPase"/>
</dbReference>
<evidence type="ECO:0000259" key="5">
    <source>
        <dbReference type="SMART" id="SM00382"/>
    </source>
</evidence>
<gene>
    <name evidence="6" type="ORF">CASFOL_015368</name>
</gene>
<dbReference type="PANTHER" id="PTHR43392">
    <property type="entry name" value="AAA-TYPE ATPASE FAMILY PROTEIN / ANKYRIN REPEAT FAMILY PROTEIN"/>
    <property type="match status" value="1"/>
</dbReference>
<feature type="region of interest" description="Disordered" evidence="4">
    <location>
        <begin position="1"/>
        <end position="30"/>
    </location>
</feature>
<dbReference type="GO" id="GO:0005524">
    <property type="term" value="F:ATP binding"/>
    <property type="evidence" value="ECO:0007669"/>
    <property type="project" value="UniProtKB-KW"/>
</dbReference>
<evidence type="ECO:0000256" key="4">
    <source>
        <dbReference type="SAM" id="MobiDB-lite"/>
    </source>
</evidence>
<dbReference type="AlphaFoldDB" id="A0ABD3DDJ3"/>
<comment type="caution">
    <text evidence="6">The sequence shown here is derived from an EMBL/GenBank/DDBJ whole genome shotgun (WGS) entry which is preliminary data.</text>
</comment>
<keyword evidence="3" id="KW-0067">ATP-binding</keyword>
<dbReference type="Pfam" id="PF00004">
    <property type="entry name" value="AAA"/>
    <property type="match status" value="1"/>
</dbReference>
<evidence type="ECO:0000313" key="6">
    <source>
        <dbReference type="EMBL" id="KAL3640400.1"/>
    </source>
</evidence>
<reference evidence="7" key="1">
    <citation type="journal article" date="2024" name="IScience">
        <title>Strigolactones Initiate the Formation of Haustorium-like Structures in Castilleja.</title>
        <authorList>
            <person name="Buerger M."/>
            <person name="Peterson D."/>
            <person name="Chory J."/>
        </authorList>
    </citation>
    <scope>NUCLEOTIDE SEQUENCE [LARGE SCALE GENOMIC DNA]</scope>
</reference>
<feature type="compositionally biased region" description="Basic and acidic residues" evidence="4">
    <location>
        <begin position="324"/>
        <end position="334"/>
    </location>
</feature>
<keyword evidence="2" id="KW-0547">Nucleotide-binding</keyword>
<protein>
    <recommendedName>
        <fullName evidence="5">AAA+ ATPase domain-containing protein</fullName>
    </recommendedName>
</protein>
<evidence type="ECO:0000256" key="3">
    <source>
        <dbReference type="ARBA" id="ARBA00022840"/>
    </source>
</evidence>
<dbReference type="Proteomes" id="UP001632038">
    <property type="component" value="Unassembled WGS sequence"/>
</dbReference>
<dbReference type="InterPro" id="IPR050773">
    <property type="entry name" value="CbxX/CfxQ_RuBisCO_ESX"/>
</dbReference>
<dbReference type="SUPFAM" id="SSF52540">
    <property type="entry name" value="P-loop containing nucleoside triphosphate hydrolases"/>
    <property type="match status" value="1"/>
</dbReference>
<evidence type="ECO:0000313" key="7">
    <source>
        <dbReference type="Proteomes" id="UP001632038"/>
    </source>
</evidence>
<feature type="domain" description="AAA+ ATPase" evidence="5">
    <location>
        <begin position="84"/>
        <end position="221"/>
    </location>
</feature>
<dbReference type="InterPro" id="IPR027417">
    <property type="entry name" value="P-loop_NTPase"/>
</dbReference>
<evidence type="ECO:0000256" key="2">
    <source>
        <dbReference type="ARBA" id="ARBA00022741"/>
    </source>
</evidence>
<dbReference type="EMBL" id="JAVIJP010000017">
    <property type="protein sequence ID" value="KAL3640400.1"/>
    <property type="molecule type" value="Genomic_DNA"/>
</dbReference>
<evidence type="ECO:0000256" key="1">
    <source>
        <dbReference type="ARBA" id="ARBA00010378"/>
    </source>
</evidence>
<feature type="region of interest" description="Disordered" evidence="4">
    <location>
        <begin position="324"/>
        <end position="350"/>
    </location>
</feature>
<keyword evidence="7" id="KW-1185">Reference proteome</keyword>
<dbReference type="SMART" id="SM00382">
    <property type="entry name" value="AAA"/>
    <property type="match status" value="1"/>
</dbReference>
<dbReference type="InterPro" id="IPR003959">
    <property type="entry name" value="ATPase_AAA_core"/>
</dbReference>
<dbReference type="FunFam" id="3.40.50.300:FF:000216">
    <property type="entry name" value="Type VII secretion ATPase EccA"/>
    <property type="match status" value="1"/>
</dbReference>
<name>A0ABD3DDJ3_9LAMI</name>
<dbReference type="PANTHER" id="PTHR43392:SF2">
    <property type="entry name" value="AAA-TYPE ATPASE FAMILY PROTEIN _ ANKYRIN REPEAT FAMILY PROTEIN"/>
    <property type="match status" value="1"/>
</dbReference>
<dbReference type="InterPro" id="IPR000641">
    <property type="entry name" value="CbxX/CfxQ"/>
</dbReference>
<comment type="similarity">
    <text evidence="1">Belongs to the CbxX/CfxQ family.</text>
</comment>
<dbReference type="PRINTS" id="PR00819">
    <property type="entry name" value="CBXCFQXSUPER"/>
</dbReference>
<organism evidence="6 7">
    <name type="scientific">Castilleja foliolosa</name>
    <dbReference type="NCBI Taxonomy" id="1961234"/>
    <lineage>
        <taxon>Eukaryota</taxon>
        <taxon>Viridiplantae</taxon>
        <taxon>Streptophyta</taxon>
        <taxon>Embryophyta</taxon>
        <taxon>Tracheophyta</taxon>
        <taxon>Spermatophyta</taxon>
        <taxon>Magnoliopsida</taxon>
        <taxon>eudicotyledons</taxon>
        <taxon>Gunneridae</taxon>
        <taxon>Pentapetalae</taxon>
        <taxon>asterids</taxon>
        <taxon>lamiids</taxon>
        <taxon>Lamiales</taxon>
        <taxon>Orobanchaceae</taxon>
        <taxon>Pedicularideae</taxon>
        <taxon>Castillejinae</taxon>
        <taxon>Castilleja</taxon>
    </lineage>
</organism>
<accession>A0ABD3DDJ3</accession>
<sequence>MASPDNTNNTSTTANITTTTTTTTTNTTDTNTAMTTEAKMAAFESELSKIAGLKALKSQLRTWSKQLILDEKRVSLGHKIGDRRPPHMVFLGNPGTGKTMVARILGKLLHILGILSTDKVVEVQRTDLVGEYIGQTGPRTREKIKEAEGGILFVDEAYRLMPVDSHRDFGREALEEIMSFMDGGKVVVIFAGYSEQMERVISANEGFRRRVTKSFYFDDLTCTDLSNILCLKMTNSKNDQKSPLHGFKLHPSTCTVARIAEVIRRGSTEKQRSEMNGGLVDVMLANARENLDKRMDVKCGDIVALTTITLKDLSAGLRLIKQNGEKPDKKRKLDAEEDDDAEKVVTINLD</sequence>
<proteinExistence type="inferred from homology"/>
<dbReference type="Gene3D" id="3.40.50.300">
    <property type="entry name" value="P-loop containing nucleotide triphosphate hydrolases"/>
    <property type="match status" value="1"/>
</dbReference>